<name>A0ABW1FJ21_9ACTN</name>
<protein>
    <submittedName>
        <fullName evidence="3">Uncharacterized protein</fullName>
    </submittedName>
</protein>
<evidence type="ECO:0000256" key="1">
    <source>
        <dbReference type="SAM" id="MobiDB-lite"/>
    </source>
</evidence>
<keyword evidence="2" id="KW-0812">Transmembrane</keyword>
<proteinExistence type="predicted"/>
<accession>A0ABW1FJ21</accession>
<organism evidence="3 4">
    <name type="scientific">Streptomyces ramulosus</name>
    <dbReference type="NCBI Taxonomy" id="47762"/>
    <lineage>
        <taxon>Bacteria</taxon>
        <taxon>Bacillati</taxon>
        <taxon>Actinomycetota</taxon>
        <taxon>Actinomycetes</taxon>
        <taxon>Kitasatosporales</taxon>
        <taxon>Streptomycetaceae</taxon>
        <taxon>Streptomyces</taxon>
    </lineage>
</organism>
<dbReference type="Proteomes" id="UP001596241">
    <property type="component" value="Unassembled WGS sequence"/>
</dbReference>
<sequence length="66" mass="7103">MIGGGLMLTLAELIGLPFLIAVFAEWVRSARDRTAVLDARLDRERATVPTPAAPNTTTAPGLRTRN</sequence>
<keyword evidence="4" id="KW-1185">Reference proteome</keyword>
<reference evidence="4" key="1">
    <citation type="journal article" date="2019" name="Int. J. Syst. Evol. Microbiol.">
        <title>The Global Catalogue of Microorganisms (GCM) 10K type strain sequencing project: providing services to taxonomists for standard genome sequencing and annotation.</title>
        <authorList>
            <consortium name="The Broad Institute Genomics Platform"/>
            <consortium name="The Broad Institute Genome Sequencing Center for Infectious Disease"/>
            <person name="Wu L."/>
            <person name="Ma J."/>
        </authorList>
    </citation>
    <scope>NUCLEOTIDE SEQUENCE [LARGE SCALE GENOMIC DNA]</scope>
    <source>
        <strain evidence="4">CGMCC 1.15809</strain>
    </source>
</reference>
<keyword evidence="2" id="KW-0472">Membrane</keyword>
<feature type="compositionally biased region" description="Low complexity" evidence="1">
    <location>
        <begin position="47"/>
        <end position="60"/>
    </location>
</feature>
<dbReference type="EMBL" id="JBHSPW010000003">
    <property type="protein sequence ID" value="MFC5892929.1"/>
    <property type="molecule type" value="Genomic_DNA"/>
</dbReference>
<dbReference type="RefSeq" id="WP_345086227.1">
    <property type="nucleotide sequence ID" value="NZ_BAAAWG010000010.1"/>
</dbReference>
<feature type="region of interest" description="Disordered" evidence="1">
    <location>
        <begin position="45"/>
        <end position="66"/>
    </location>
</feature>
<comment type="caution">
    <text evidence="3">The sequence shown here is derived from an EMBL/GenBank/DDBJ whole genome shotgun (WGS) entry which is preliminary data.</text>
</comment>
<evidence type="ECO:0000313" key="3">
    <source>
        <dbReference type="EMBL" id="MFC5892929.1"/>
    </source>
</evidence>
<gene>
    <name evidence="3" type="ORF">ACFP3M_08895</name>
</gene>
<evidence type="ECO:0000256" key="2">
    <source>
        <dbReference type="SAM" id="Phobius"/>
    </source>
</evidence>
<keyword evidence="2" id="KW-1133">Transmembrane helix</keyword>
<evidence type="ECO:0000313" key="4">
    <source>
        <dbReference type="Proteomes" id="UP001596241"/>
    </source>
</evidence>
<feature type="transmembrane region" description="Helical" evidence="2">
    <location>
        <begin position="6"/>
        <end position="27"/>
    </location>
</feature>